<feature type="active site" description="Charge relay system" evidence="5">
    <location>
        <position position="236"/>
    </location>
</feature>
<comment type="caution">
    <text evidence="8">The sequence shown here is derived from an EMBL/GenBank/DDBJ whole genome shotgun (WGS) entry which is preliminary data.</text>
</comment>
<dbReference type="InterPro" id="IPR013783">
    <property type="entry name" value="Ig-like_fold"/>
</dbReference>
<organism evidence="8 9">
    <name type="scientific">Saccharothrix xinjiangensis</name>
    <dbReference type="NCBI Taxonomy" id="204798"/>
    <lineage>
        <taxon>Bacteria</taxon>
        <taxon>Bacillati</taxon>
        <taxon>Actinomycetota</taxon>
        <taxon>Actinomycetes</taxon>
        <taxon>Pseudonocardiales</taxon>
        <taxon>Pseudonocardiaceae</taxon>
        <taxon>Saccharothrix</taxon>
    </lineage>
</organism>
<dbReference type="InterPro" id="IPR000209">
    <property type="entry name" value="Peptidase_S8/S53_dom"/>
</dbReference>
<dbReference type="Gene3D" id="2.60.40.10">
    <property type="entry name" value="Immunoglobulins"/>
    <property type="match status" value="1"/>
</dbReference>
<dbReference type="PROSITE" id="PS00138">
    <property type="entry name" value="SUBTILASE_SER"/>
    <property type="match status" value="1"/>
</dbReference>
<dbReference type="InterPro" id="IPR015500">
    <property type="entry name" value="Peptidase_S8_subtilisin-rel"/>
</dbReference>
<evidence type="ECO:0000313" key="9">
    <source>
        <dbReference type="Proteomes" id="UP001595833"/>
    </source>
</evidence>
<evidence type="ECO:0000256" key="5">
    <source>
        <dbReference type="PROSITE-ProRule" id="PRU01240"/>
    </source>
</evidence>
<proteinExistence type="inferred from homology"/>
<sequence length="1095" mass="114165">MFRPRKRGRALGAAVLAGVLAATTATTVPATATPAIPASGGTAGATAAIVDATSGSAPSQASEQQRSVTLVTGDRVVVTGAAVGAFQPGPGREAIGFHSLHRDGRLHVVPDDAARAVARGRLDPRLFDVTGLVEAGYDDSRRDAVPLIVTGGLTADLQATAGLQVTRALPSADAVAVLAPKTGAAFQDLLDDPAVEKVWLDGVLRPALDRSTAQIGAPAAWQAGLTGKGVKVAVLDGGVDGDHPDLRGKEVAQRNFTDAPDNLDRDGHGTHVAATIASGDRKYRGVAPDARILDGKVCVNNGCPESWVLAGMQWAVEQGADVVNLSLGGYDSPGVDPLEEAVNRLTEETGALFVVAAGNSGRSESINSPGSADAALTVGAVRHDDDLAHFSSRGPRSGDGAVKPDITAPGLNIVAARAAEATTGTPVGRRHLSLSGTSMATPHVAGAAALLAQRHPDWTGAHIKSVLMSSAKPNPNLTVFDQGTGRVDLTRAITAAVGSAPVSVTFPEQAWPHHDDTPVSRTVTYRNTGDQPVTFDLAVDLRGPGGRPAPEGLLTVTPTTVTVPAGGEATATVTADTRVGDVDGAFSGAVVGGPTRTPVSLAREVESYEVSVSHVDADGNPAVDHTTAIVGMDNDVYETLYDFDGTATVRVPKGEYLARSVVRTNGRTAVLGRPVLTVDGEHTSFTFDASVAEPIHVAPPVPGATPAISDINLSRVHRGRRVTLNTAFLSGFDGMLLGHVGQTLPDSDLTVSVGAQFQAEPVDGTPAHYRFRWVEHGAVPTGYRRTPTEDELVEVRTDFAPAPADRQHLHSGSASPLDGSGGWSALLPVPAGGEVVDHITPEGLTWGWSYLRQAPDYRTEADYSAPNRTYEPGGDYAERFLFPVLGPGLSGLSATYLGLYEDRITSQVPLFNDRGGNLGRSNGQSARTALYRDGRLAGLSKDPVGEFSVPAGEARYRVEHEITRDPGAFELSTKVSGAWTFRADVLPDGQGRRLPLSVVRFTPELDGAGGAPAGRVLRVPLVVEQQDGADNGEVRRVRVEVSFDDGKTWSAAPVVGDNAFIRHPDKAGYASLRASGSDSDGNTFEHTVIRAYRIG</sequence>
<dbReference type="Proteomes" id="UP001595833">
    <property type="component" value="Unassembled WGS sequence"/>
</dbReference>
<keyword evidence="4 5" id="KW-0720">Serine protease</keyword>
<dbReference type="PANTHER" id="PTHR43806:SF11">
    <property type="entry name" value="CEREVISIN-RELATED"/>
    <property type="match status" value="1"/>
</dbReference>
<evidence type="ECO:0000256" key="4">
    <source>
        <dbReference type="ARBA" id="ARBA00022825"/>
    </source>
</evidence>
<dbReference type="EMBL" id="JBHSJB010000043">
    <property type="protein sequence ID" value="MFC5059694.1"/>
    <property type="molecule type" value="Genomic_DNA"/>
</dbReference>
<evidence type="ECO:0000256" key="1">
    <source>
        <dbReference type="ARBA" id="ARBA00011073"/>
    </source>
</evidence>
<evidence type="ECO:0000256" key="6">
    <source>
        <dbReference type="SAM" id="SignalP"/>
    </source>
</evidence>
<dbReference type="Pfam" id="PF00082">
    <property type="entry name" value="Peptidase_S8"/>
    <property type="match status" value="1"/>
</dbReference>
<feature type="signal peptide" evidence="6">
    <location>
        <begin position="1"/>
        <end position="21"/>
    </location>
</feature>
<accession>A0ABV9YCT6</accession>
<dbReference type="PRINTS" id="PR00723">
    <property type="entry name" value="SUBTILISIN"/>
</dbReference>
<keyword evidence="6" id="KW-0732">Signal</keyword>
<dbReference type="PANTHER" id="PTHR43806">
    <property type="entry name" value="PEPTIDASE S8"/>
    <property type="match status" value="1"/>
</dbReference>
<reference evidence="9" key="1">
    <citation type="journal article" date="2019" name="Int. J. Syst. Evol. Microbiol.">
        <title>The Global Catalogue of Microorganisms (GCM) 10K type strain sequencing project: providing services to taxonomists for standard genome sequencing and annotation.</title>
        <authorList>
            <consortium name="The Broad Institute Genomics Platform"/>
            <consortium name="The Broad Institute Genome Sequencing Center for Infectious Disease"/>
            <person name="Wu L."/>
            <person name="Ma J."/>
        </authorList>
    </citation>
    <scope>NUCLEOTIDE SEQUENCE [LARGE SCALE GENOMIC DNA]</scope>
    <source>
        <strain evidence="9">KCTC 12848</strain>
    </source>
</reference>
<dbReference type="PROSITE" id="PS51892">
    <property type="entry name" value="SUBTILASE"/>
    <property type="match status" value="1"/>
</dbReference>
<dbReference type="InterPro" id="IPR023828">
    <property type="entry name" value="Peptidase_S8_Ser-AS"/>
</dbReference>
<dbReference type="RefSeq" id="WP_344043235.1">
    <property type="nucleotide sequence ID" value="NZ_BAAAKE010000042.1"/>
</dbReference>
<protein>
    <submittedName>
        <fullName evidence="8">S8 family serine peptidase</fullName>
    </submittedName>
</protein>
<gene>
    <name evidence="8" type="ORF">ACFPFM_38765</name>
</gene>
<comment type="similarity">
    <text evidence="1 5">Belongs to the peptidase S8 family.</text>
</comment>
<dbReference type="SUPFAM" id="SSF52743">
    <property type="entry name" value="Subtilisin-like"/>
    <property type="match status" value="1"/>
</dbReference>
<evidence type="ECO:0000259" key="7">
    <source>
        <dbReference type="Pfam" id="PF00082"/>
    </source>
</evidence>
<dbReference type="Gene3D" id="3.40.50.200">
    <property type="entry name" value="Peptidase S8/S53 domain"/>
    <property type="match status" value="1"/>
</dbReference>
<feature type="chain" id="PRO_5047539855" evidence="6">
    <location>
        <begin position="22"/>
        <end position="1095"/>
    </location>
</feature>
<dbReference type="InterPro" id="IPR050131">
    <property type="entry name" value="Peptidase_S8_subtilisin-like"/>
</dbReference>
<keyword evidence="2 5" id="KW-0645">Protease</keyword>
<feature type="active site" description="Charge relay system" evidence="5">
    <location>
        <position position="268"/>
    </location>
</feature>
<keyword evidence="3 5" id="KW-0378">Hydrolase</keyword>
<keyword evidence="9" id="KW-1185">Reference proteome</keyword>
<evidence type="ECO:0000256" key="2">
    <source>
        <dbReference type="ARBA" id="ARBA00022670"/>
    </source>
</evidence>
<feature type="domain" description="Peptidase S8/S53" evidence="7">
    <location>
        <begin position="227"/>
        <end position="484"/>
    </location>
</feature>
<feature type="active site" description="Charge relay system" evidence="5">
    <location>
        <position position="438"/>
    </location>
</feature>
<evidence type="ECO:0000256" key="3">
    <source>
        <dbReference type="ARBA" id="ARBA00022801"/>
    </source>
</evidence>
<dbReference type="InterPro" id="IPR036852">
    <property type="entry name" value="Peptidase_S8/S53_dom_sf"/>
</dbReference>
<name>A0ABV9YCT6_9PSEU</name>
<evidence type="ECO:0000313" key="8">
    <source>
        <dbReference type="EMBL" id="MFC5059694.1"/>
    </source>
</evidence>